<gene>
    <name evidence="1" type="ORF">Vadar_030168</name>
</gene>
<keyword evidence="2" id="KW-1185">Reference proteome</keyword>
<proteinExistence type="predicted"/>
<protein>
    <submittedName>
        <fullName evidence="1">Uncharacterized protein</fullName>
    </submittedName>
</protein>
<organism evidence="1 2">
    <name type="scientific">Vaccinium darrowii</name>
    <dbReference type="NCBI Taxonomy" id="229202"/>
    <lineage>
        <taxon>Eukaryota</taxon>
        <taxon>Viridiplantae</taxon>
        <taxon>Streptophyta</taxon>
        <taxon>Embryophyta</taxon>
        <taxon>Tracheophyta</taxon>
        <taxon>Spermatophyta</taxon>
        <taxon>Magnoliopsida</taxon>
        <taxon>eudicotyledons</taxon>
        <taxon>Gunneridae</taxon>
        <taxon>Pentapetalae</taxon>
        <taxon>asterids</taxon>
        <taxon>Ericales</taxon>
        <taxon>Ericaceae</taxon>
        <taxon>Vaccinioideae</taxon>
        <taxon>Vaccinieae</taxon>
        <taxon>Vaccinium</taxon>
    </lineage>
</organism>
<reference evidence="1 2" key="1">
    <citation type="journal article" date="2021" name="Hortic Res">
        <title>High-quality reference genome and annotation aids understanding of berry development for evergreen blueberry (Vaccinium darrowii).</title>
        <authorList>
            <person name="Yu J."/>
            <person name="Hulse-Kemp A.M."/>
            <person name="Babiker E."/>
            <person name="Staton M."/>
        </authorList>
    </citation>
    <scope>NUCLEOTIDE SEQUENCE [LARGE SCALE GENOMIC DNA]</scope>
    <source>
        <strain evidence="2">cv. NJ 8807/NJ 8810</strain>
        <tissue evidence="1">Young leaf</tissue>
    </source>
</reference>
<evidence type="ECO:0000313" key="2">
    <source>
        <dbReference type="Proteomes" id="UP000828048"/>
    </source>
</evidence>
<comment type="caution">
    <text evidence="1">The sequence shown here is derived from an EMBL/GenBank/DDBJ whole genome shotgun (WGS) entry which is preliminary data.</text>
</comment>
<dbReference type="EMBL" id="CM037160">
    <property type="protein sequence ID" value="KAH7841459.1"/>
    <property type="molecule type" value="Genomic_DNA"/>
</dbReference>
<name>A0ACB7XKY2_9ERIC</name>
<dbReference type="Proteomes" id="UP000828048">
    <property type="component" value="Chromosome 10"/>
</dbReference>
<accession>A0ACB7XKY2</accession>
<sequence length="236" mass="27041">MCPSNRRNNVEMKNWAELQEDLLTQIVKRVDFLEDYSAFRRICRSWRSVAVKENFKGSQQLPWLMLTEEGMKPWDYRRLFSATEGNLIGKLLLPEAKGKRCFETLGWFLTISETGDMNLLHPLTRVQIPLPPNSTSTDFYLFVKAVLSSTPRVSSEDNNCVLMVIYGGCLKFWRPGEKAWITIETPKVRINDIAYHKGQFYAVGRQKIFVCDVGGRDPTTAQVVAKIPTELVASKE</sequence>
<evidence type="ECO:0000313" key="1">
    <source>
        <dbReference type="EMBL" id="KAH7841459.1"/>
    </source>
</evidence>